<feature type="domain" description="C2H2-type" evidence="10">
    <location>
        <begin position="338"/>
        <end position="359"/>
    </location>
</feature>
<dbReference type="Gene3D" id="3.30.160.60">
    <property type="entry name" value="Classic Zinc Finger"/>
    <property type="match status" value="2"/>
</dbReference>
<evidence type="ECO:0000256" key="6">
    <source>
        <dbReference type="ARBA" id="ARBA00023125"/>
    </source>
</evidence>
<keyword evidence="6" id="KW-0238">DNA-binding</keyword>
<evidence type="ECO:0000256" key="4">
    <source>
        <dbReference type="ARBA" id="ARBA00022771"/>
    </source>
</evidence>
<evidence type="ECO:0000313" key="11">
    <source>
        <dbReference type="EMBL" id="CAH1129668.1"/>
    </source>
</evidence>
<evidence type="ECO:0000259" key="10">
    <source>
        <dbReference type="PROSITE" id="PS00028"/>
    </source>
</evidence>
<dbReference type="OrthoDB" id="6601382at2759"/>
<feature type="region of interest" description="Disordered" evidence="9">
    <location>
        <begin position="922"/>
        <end position="950"/>
    </location>
</feature>
<accession>A0A9P0GK67</accession>
<evidence type="ECO:0000256" key="9">
    <source>
        <dbReference type="SAM" id="MobiDB-lite"/>
    </source>
</evidence>
<dbReference type="PANTHER" id="PTHR24388:SF54">
    <property type="entry name" value="PROTEIN ESCARGOT"/>
    <property type="match status" value="1"/>
</dbReference>
<dbReference type="SMART" id="SM00398">
    <property type="entry name" value="HMG"/>
    <property type="match status" value="1"/>
</dbReference>
<dbReference type="PROSITE" id="PS00028">
    <property type="entry name" value="ZINC_FINGER_C2H2_1"/>
    <property type="match status" value="3"/>
</dbReference>
<protein>
    <recommendedName>
        <fullName evidence="10">C2H2-type domain-containing protein</fullName>
    </recommendedName>
</protein>
<comment type="subcellular location">
    <subcellularLocation>
        <location evidence="1">Nucleus</location>
    </subcellularLocation>
</comment>
<dbReference type="InterPro" id="IPR009071">
    <property type="entry name" value="HMG_box_dom"/>
</dbReference>
<dbReference type="InterPro" id="IPR012934">
    <property type="entry name" value="Znf_AD"/>
</dbReference>
<dbReference type="GO" id="GO:0005634">
    <property type="term" value="C:nucleus"/>
    <property type="evidence" value="ECO:0007669"/>
    <property type="project" value="UniProtKB-SubCell"/>
</dbReference>
<name>A0A9P0GK67_9CUCU</name>
<feature type="region of interest" description="Disordered" evidence="9">
    <location>
        <begin position="638"/>
        <end position="657"/>
    </location>
</feature>
<dbReference type="SMART" id="SM00355">
    <property type="entry name" value="ZnF_C2H2"/>
    <property type="match status" value="7"/>
</dbReference>
<feature type="compositionally biased region" description="Basic and acidic residues" evidence="9">
    <location>
        <begin position="935"/>
        <end position="947"/>
    </location>
</feature>
<keyword evidence="5" id="KW-0862">Zinc</keyword>
<feature type="compositionally biased region" description="Polar residues" evidence="9">
    <location>
        <begin position="925"/>
        <end position="934"/>
    </location>
</feature>
<dbReference type="AlphaFoldDB" id="A0A9P0GK67"/>
<evidence type="ECO:0000256" key="1">
    <source>
        <dbReference type="ARBA" id="ARBA00004123"/>
    </source>
</evidence>
<dbReference type="SUPFAM" id="SSF47095">
    <property type="entry name" value="HMG-box"/>
    <property type="match status" value="1"/>
</dbReference>
<evidence type="ECO:0000256" key="8">
    <source>
        <dbReference type="ARBA" id="ARBA00037948"/>
    </source>
</evidence>
<comment type="similarity">
    <text evidence="8">Belongs to the snail C2H2-type zinc-finger protein family.</text>
</comment>
<evidence type="ECO:0000313" key="12">
    <source>
        <dbReference type="Proteomes" id="UP001152799"/>
    </source>
</evidence>
<keyword evidence="2" id="KW-0479">Metal-binding</keyword>
<dbReference type="PANTHER" id="PTHR24388">
    <property type="entry name" value="ZINC FINGER PROTEIN"/>
    <property type="match status" value="1"/>
</dbReference>
<sequence>MNEECVECIFCKLPHGPTSFVPLKTNLEKFENLLETFDFEQDTVKDLLICFSCNQLLDKFFDFKSKFVEKEDELVNYTDAENTVDLCKVLISKGLLEKNHDGDKKLQICRMCYETNADNEFAVVEYGSKFNTFITTCIEEFDLFLLNETFICGECCTVLLSFYRFLLTCIQAVKSVAAEMAPSTDPLALEKNFDSEVEASTNFDSEVKAITNFDSEVEASTNFDSEVEASTNFDSEVEASTTVPEANVEEIIKLEPCRTPLDEPPDKKHKAEIANDIIEVPSDEEQSIKSLNNGFEIVDVQKLLNSSNRITPKVETPDLETASKKKAGRPKGSVTRMCLVCLKLCRSDHLLTEHMKEMHSNNKNFECFKCKYCVTTLQDLREHIKSVHKLDMYKPVEKPNHRLSRLKKSTKAKFEKLIKCCYECQICPVQYNSFDEMKKHITSHFTEKMFTCWMCQKILEGANLVEFHFKREHGIGLYKEIEEIEEFDIPIQDTKQIFPNKKKMFECHICWLCIDNVFQLQEHFSRHIKSNRFLCFTCDFRCGDFQAMRNHLASTHGVSTLYGVINESENNFIKKETEPISDEIHISCPRCLRNYNTIENFVIHPCSKADNNKHFCPHCSCVLPTLGGLHDCKGTPENKNLDSSKTDKPPSEHRHSIETKSNNCNLCRISFETSQKLDNHNCTAKVAKSSNPAAQSLTCIDCTGKFESYDELIGHIGHDHRKFVLVRDVLKIDDDDTSASTAVTDTTAITTANSCSDVIDIDSDSDTEFVEPNCHQPARVVKEIRAVDLQEASQLISQGIPVVTPNNLQYQPLMMPVIGQQGMLMNNRLPIMNSDTRAHYMNSGGRVYVTNGNGENRDTPLMWPSDSNITQNETGNLSIPKLLPIQALEKSVENIMPAVPLKPPKIVTVTNNDYSLVISDDETEISQQNSSRSSVNDEMKENARSTEEQNNFICISDDDEIQEIDDCSTLQEQSTNKESDTRIKRPPTSFSLYKEKLKPELDKKFPLLKPRARLKIAVNTWKNLEIKEKWPFMEEARLLRELFKREHPGLWNTKTSTKTTSKTQRKKPVPIKPAATQIPVMPQISAVFTLVDTPIVLD</sequence>
<dbReference type="InterPro" id="IPR036910">
    <property type="entry name" value="HMG_box_dom_sf"/>
</dbReference>
<evidence type="ECO:0000256" key="2">
    <source>
        <dbReference type="ARBA" id="ARBA00022723"/>
    </source>
</evidence>
<feature type="domain" description="C2H2-type" evidence="10">
    <location>
        <begin position="367"/>
        <end position="388"/>
    </location>
</feature>
<dbReference type="Pfam" id="PF00505">
    <property type="entry name" value="HMG_box"/>
    <property type="match status" value="1"/>
</dbReference>
<dbReference type="GO" id="GO:0008270">
    <property type="term" value="F:zinc ion binding"/>
    <property type="evidence" value="ECO:0007669"/>
    <property type="project" value="UniProtKB-KW"/>
</dbReference>
<dbReference type="EMBL" id="OU892280">
    <property type="protein sequence ID" value="CAH1129668.1"/>
    <property type="molecule type" value="Genomic_DNA"/>
</dbReference>
<keyword evidence="4" id="KW-0863">Zinc-finger</keyword>
<evidence type="ECO:0000256" key="7">
    <source>
        <dbReference type="ARBA" id="ARBA00023242"/>
    </source>
</evidence>
<dbReference type="Gene3D" id="1.10.30.10">
    <property type="entry name" value="High mobility group box domain"/>
    <property type="match status" value="1"/>
</dbReference>
<dbReference type="InterPro" id="IPR013087">
    <property type="entry name" value="Znf_C2H2_type"/>
</dbReference>
<gene>
    <name evidence="11" type="ORF">CEUTPL_LOCUS8339</name>
</gene>
<proteinExistence type="inferred from homology"/>
<dbReference type="InterPro" id="IPR050527">
    <property type="entry name" value="Snail/Krueppel_Znf"/>
</dbReference>
<evidence type="ECO:0000256" key="3">
    <source>
        <dbReference type="ARBA" id="ARBA00022737"/>
    </source>
</evidence>
<dbReference type="GO" id="GO:0000981">
    <property type="term" value="F:DNA-binding transcription factor activity, RNA polymerase II-specific"/>
    <property type="evidence" value="ECO:0007669"/>
    <property type="project" value="TreeGrafter"/>
</dbReference>
<dbReference type="SMART" id="SM00868">
    <property type="entry name" value="zf-AD"/>
    <property type="match status" value="2"/>
</dbReference>
<evidence type="ECO:0000256" key="5">
    <source>
        <dbReference type="ARBA" id="ARBA00022833"/>
    </source>
</evidence>
<reference evidence="11" key="1">
    <citation type="submission" date="2022-01" db="EMBL/GenBank/DDBJ databases">
        <authorList>
            <person name="King R."/>
        </authorList>
    </citation>
    <scope>NUCLEOTIDE SEQUENCE</scope>
</reference>
<keyword evidence="7" id="KW-0539">Nucleus</keyword>
<keyword evidence="3" id="KW-0677">Repeat</keyword>
<dbReference type="Proteomes" id="UP001152799">
    <property type="component" value="Chromosome 4"/>
</dbReference>
<organism evidence="11 12">
    <name type="scientific">Ceutorhynchus assimilis</name>
    <name type="common">cabbage seed weevil</name>
    <dbReference type="NCBI Taxonomy" id="467358"/>
    <lineage>
        <taxon>Eukaryota</taxon>
        <taxon>Metazoa</taxon>
        <taxon>Ecdysozoa</taxon>
        <taxon>Arthropoda</taxon>
        <taxon>Hexapoda</taxon>
        <taxon>Insecta</taxon>
        <taxon>Pterygota</taxon>
        <taxon>Neoptera</taxon>
        <taxon>Endopterygota</taxon>
        <taxon>Coleoptera</taxon>
        <taxon>Polyphaga</taxon>
        <taxon>Cucujiformia</taxon>
        <taxon>Curculionidae</taxon>
        <taxon>Ceutorhynchinae</taxon>
        <taxon>Ceutorhynchus</taxon>
    </lineage>
</organism>
<feature type="domain" description="C2H2-type" evidence="10">
    <location>
        <begin position="424"/>
        <end position="444"/>
    </location>
</feature>
<keyword evidence="12" id="KW-1185">Reference proteome</keyword>
<dbReference type="GO" id="GO:0000978">
    <property type="term" value="F:RNA polymerase II cis-regulatory region sequence-specific DNA binding"/>
    <property type="evidence" value="ECO:0007669"/>
    <property type="project" value="TreeGrafter"/>
</dbReference>